<dbReference type="PROSITE" id="PS51171">
    <property type="entry name" value="PREPHENATE_DEHYDR_3"/>
    <property type="match status" value="1"/>
</dbReference>
<keyword evidence="5" id="KW-0584">Phenylalanine biosynthesis</keyword>
<proteinExistence type="predicted"/>
<feature type="domain" description="ACT" evidence="10">
    <location>
        <begin position="214"/>
        <end position="291"/>
    </location>
</feature>
<dbReference type="InterPro" id="IPR002912">
    <property type="entry name" value="ACT_dom"/>
</dbReference>
<organism evidence="11 12">
    <name type="scientific">Altererythrobacter rubellus</name>
    <dbReference type="NCBI Taxonomy" id="2173831"/>
    <lineage>
        <taxon>Bacteria</taxon>
        <taxon>Pseudomonadati</taxon>
        <taxon>Pseudomonadota</taxon>
        <taxon>Alphaproteobacteria</taxon>
        <taxon>Sphingomonadales</taxon>
        <taxon>Erythrobacteraceae</taxon>
        <taxon>Altererythrobacter</taxon>
    </lineage>
</organism>
<sequence length="297" mass="31671">MQSFPAPAMAMVETMQAAAQAEPERAIAFQGSPGANSHRAAMEACPDHLPLPCFSFADALETVKAGKAACAIIPIENSQHGRVADIHFLLPESGLKIVGEYFMPIHHALMGITKGPYTAAYSHPQALGQSRHFLRERGIVPLSHADTAGAAAFVAEKQDPDLCAIAPAIAAELYGLEIAEHNVEDAADNMTRFVICAREAVDPVTLADQDAITTFVFEVKNIPAALYKALGGFATNGVNMTKLESYQKGTSFSATMFYADIIGAPGDPAVDRALEELAFHCKELAILGSYRQARARG</sequence>
<keyword evidence="4" id="KW-0057">Aromatic amino acid biosynthesis</keyword>
<dbReference type="GO" id="GO:0005737">
    <property type="term" value="C:cytoplasm"/>
    <property type="evidence" value="ECO:0007669"/>
    <property type="project" value="TreeGrafter"/>
</dbReference>
<evidence type="ECO:0000256" key="3">
    <source>
        <dbReference type="ARBA" id="ARBA00022605"/>
    </source>
</evidence>
<evidence type="ECO:0000313" key="11">
    <source>
        <dbReference type="EMBL" id="WIW95500.1"/>
    </source>
</evidence>
<dbReference type="InterPro" id="IPR008242">
    <property type="entry name" value="Chor_mutase/pphenate_deHydtase"/>
</dbReference>
<comment type="pathway">
    <text evidence="1">Amino-acid biosynthesis; L-phenylalanine biosynthesis; phenylpyruvate from prephenate: step 1/1.</text>
</comment>
<dbReference type="PANTHER" id="PTHR21022:SF19">
    <property type="entry name" value="PREPHENATE DEHYDRATASE-RELATED"/>
    <property type="match status" value="1"/>
</dbReference>
<dbReference type="KEGG" id="arue:QQX03_11310"/>
<gene>
    <name evidence="11" type="ORF">QQX03_11310</name>
</gene>
<evidence type="ECO:0000256" key="5">
    <source>
        <dbReference type="ARBA" id="ARBA00023222"/>
    </source>
</evidence>
<feature type="domain" description="Prephenate dehydratase" evidence="9">
    <location>
        <begin position="26"/>
        <end position="198"/>
    </location>
</feature>
<comment type="catalytic activity">
    <reaction evidence="7">
        <text>prephenate + H(+) = 3-phenylpyruvate + CO2 + H2O</text>
        <dbReference type="Rhea" id="RHEA:21648"/>
        <dbReference type="ChEBI" id="CHEBI:15377"/>
        <dbReference type="ChEBI" id="CHEBI:15378"/>
        <dbReference type="ChEBI" id="CHEBI:16526"/>
        <dbReference type="ChEBI" id="CHEBI:18005"/>
        <dbReference type="ChEBI" id="CHEBI:29934"/>
        <dbReference type="EC" id="4.2.1.51"/>
    </reaction>
</comment>
<accession>A0A9Y2F4Z4</accession>
<evidence type="ECO:0000256" key="1">
    <source>
        <dbReference type="ARBA" id="ARBA00004741"/>
    </source>
</evidence>
<dbReference type="PIRSF" id="PIRSF001500">
    <property type="entry name" value="Chor_mut_pdt_Ppr"/>
    <property type="match status" value="1"/>
</dbReference>
<dbReference type="Pfam" id="PF00800">
    <property type="entry name" value="PDT"/>
    <property type="match status" value="1"/>
</dbReference>
<dbReference type="Gene3D" id="3.40.190.10">
    <property type="entry name" value="Periplasmic binding protein-like II"/>
    <property type="match status" value="2"/>
</dbReference>
<evidence type="ECO:0000313" key="12">
    <source>
        <dbReference type="Proteomes" id="UP001231445"/>
    </source>
</evidence>
<feature type="site" description="Essential for prephenate dehydratase activity" evidence="8">
    <location>
        <position position="191"/>
    </location>
</feature>
<keyword evidence="12" id="KW-1185">Reference proteome</keyword>
<evidence type="ECO:0000259" key="9">
    <source>
        <dbReference type="PROSITE" id="PS51171"/>
    </source>
</evidence>
<keyword evidence="6 11" id="KW-0456">Lyase</keyword>
<dbReference type="CDD" id="cd04905">
    <property type="entry name" value="ACT_CM-PDT"/>
    <property type="match status" value="1"/>
</dbReference>
<protein>
    <recommendedName>
        <fullName evidence="2">prephenate dehydratase</fullName>
        <ecNumber evidence="2">4.2.1.51</ecNumber>
    </recommendedName>
</protein>
<dbReference type="Proteomes" id="UP001231445">
    <property type="component" value="Chromosome"/>
</dbReference>
<dbReference type="AlphaFoldDB" id="A0A9Y2F4Z4"/>
<dbReference type="CDD" id="cd13631">
    <property type="entry name" value="PBP2_Ct-PDT_like"/>
    <property type="match status" value="1"/>
</dbReference>
<dbReference type="InterPro" id="IPR045865">
    <property type="entry name" value="ACT-like_dom_sf"/>
</dbReference>
<evidence type="ECO:0000256" key="8">
    <source>
        <dbReference type="PIRSR" id="PIRSR001500-2"/>
    </source>
</evidence>
<evidence type="ECO:0000256" key="6">
    <source>
        <dbReference type="ARBA" id="ARBA00023239"/>
    </source>
</evidence>
<dbReference type="PANTHER" id="PTHR21022">
    <property type="entry name" value="PREPHENATE DEHYDRATASE P PROTEIN"/>
    <property type="match status" value="1"/>
</dbReference>
<dbReference type="NCBIfam" id="NF008866">
    <property type="entry name" value="PRK11899.1"/>
    <property type="match status" value="1"/>
</dbReference>
<dbReference type="PROSITE" id="PS51671">
    <property type="entry name" value="ACT"/>
    <property type="match status" value="1"/>
</dbReference>
<dbReference type="GO" id="GO:0004664">
    <property type="term" value="F:prephenate dehydratase activity"/>
    <property type="evidence" value="ECO:0007669"/>
    <property type="project" value="UniProtKB-EC"/>
</dbReference>
<dbReference type="EC" id="4.2.1.51" evidence="2"/>
<dbReference type="Gene3D" id="3.30.70.260">
    <property type="match status" value="1"/>
</dbReference>
<dbReference type="EMBL" id="CP127221">
    <property type="protein sequence ID" value="WIW95500.1"/>
    <property type="molecule type" value="Genomic_DNA"/>
</dbReference>
<evidence type="ECO:0000259" key="10">
    <source>
        <dbReference type="PROSITE" id="PS51671"/>
    </source>
</evidence>
<name>A0A9Y2F4Z4_9SPHN</name>
<evidence type="ECO:0000256" key="4">
    <source>
        <dbReference type="ARBA" id="ARBA00023141"/>
    </source>
</evidence>
<dbReference type="SUPFAM" id="SSF53850">
    <property type="entry name" value="Periplasmic binding protein-like II"/>
    <property type="match status" value="1"/>
</dbReference>
<evidence type="ECO:0000256" key="7">
    <source>
        <dbReference type="ARBA" id="ARBA00047848"/>
    </source>
</evidence>
<dbReference type="SUPFAM" id="SSF55021">
    <property type="entry name" value="ACT-like"/>
    <property type="match status" value="1"/>
</dbReference>
<reference evidence="11 12" key="1">
    <citation type="submission" date="2023-06" db="EMBL/GenBank/DDBJ databases">
        <title>Altererythrobacter rubellus NBRC 112769 genome.</title>
        <authorList>
            <person name="Zhang K."/>
        </authorList>
    </citation>
    <scope>NUCLEOTIDE SEQUENCE [LARGE SCALE GENOMIC DNA]</scope>
    <source>
        <strain evidence="11 12">NBRC 112769</strain>
    </source>
</reference>
<dbReference type="GO" id="GO:0009094">
    <property type="term" value="P:L-phenylalanine biosynthetic process"/>
    <property type="evidence" value="ECO:0007669"/>
    <property type="project" value="UniProtKB-KW"/>
</dbReference>
<keyword evidence="3" id="KW-0028">Amino-acid biosynthesis</keyword>
<evidence type="ECO:0000256" key="2">
    <source>
        <dbReference type="ARBA" id="ARBA00013147"/>
    </source>
</evidence>
<dbReference type="RefSeq" id="WP_285975815.1">
    <property type="nucleotide sequence ID" value="NZ_CP127221.1"/>
</dbReference>
<dbReference type="InterPro" id="IPR001086">
    <property type="entry name" value="Preph_deHydtase"/>
</dbReference>